<dbReference type="Gene3D" id="2.60.60.30">
    <property type="entry name" value="sav2460 like domains"/>
    <property type="match status" value="1"/>
</dbReference>
<comment type="similarity">
    <text evidence="1">Belongs to the CAPAB/TerDEXZ family.</text>
</comment>
<evidence type="ECO:0000313" key="5">
    <source>
        <dbReference type="Proteomes" id="UP000471409"/>
    </source>
</evidence>
<feature type="domain" description="TerD" evidence="3">
    <location>
        <begin position="1"/>
        <end position="189"/>
    </location>
</feature>
<dbReference type="Proteomes" id="UP000471409">
    <property type="component" value="Unassembled WGS sequence"/>
</dbReference>
<keyword evidence="2" id="KW-0778">Tellurium resistance</keyword>
<organism evidence="4 5">
    <name type="scientific">Rhizobium leguminosarum</name>
    <dbReference type="NCBI Taxonomy" id="384"/>
    <lineage>
        <taxon>Bacteria</taxon>
        <taxon>Pseudomonadati</taxon>
        <taxon>Pseudomonadota</taxon>
        <taxon>Alphaproteobacteria</taxon>
        <taxon>Hyphomicrobiales</taxon>
        <taxon>Rhizobiaceae</taxon>
        <taxon>Rhizobium/Agrobacterium group</taxon>
        <taxon>Rhizobium</taxon>
    </lineage>
</organism>
<dbReference type="CDD" id="cd06974">
    <property type="entry name" value="TerD_like"/>
    <property type="match status" value="1"/>
</dbReference>
<evidence type="ECO:0000256" key="1">
    <source>
        <dbReference type="ARBA" id="ARBA00008775"/>
    </source>
</evidence>
<accession>A0A6P0DGV5</accession>
<dbReference type="GO" id="GO:0046690">
    <property type="term" value="P:response to tellurium ion"/>
    <property type="evidence" value="ECO:0007669"/>
    <property type="project" value="UniProtKB-KW"/>
</dbReference>
<proteinExistence type="inferred from homology"/>
<dbReference type="AlphaFoldDB" id="A0A6P0DGV5"/>
<dbReference type="InterPro" id="IPR003325">
    <property type="entry name" value="TerD"/>
</dbReference>
<protein>
    <submittedName>
        <fullName evidence="4">Chemical-damaging agent resistance protein C</fullName>
    </submittedName>
</protein>
<reference evidence="4 5" key="1">
    <citation type="submission" date="2020-01" db="EMBL/GenBank/DDBJ databases">
        <title>Rhizobium genotypes associated with high levels of biological nitrogen fixation by grain legumes in a temperate-maritime cropping system.</title>
        <authorList>
            <person name="Maluk M."/>
            <person name="Francesc Ferrando Molina F."/>
            <person name="Lopez Del Egido L."/>
            <person name="Lafos M."/>
            <person name="Langarica-Fuentes A."/>
            <person name="Gebre Yohannes G."/>
            <person name="Young M.W."/>
            <person name="Martin P."/>
            <person name="Gantlett R."/>
            <person name="Kenicer G."/>
            <person name="Hawes C."/>
            <person name="Begg G.S."/>
            <person name="Quilliam R.S."/>
            <person name="Squire G.R."/>
            <person name="Poole P.S."/>
            <person name="Young P.W."/>
            <person name="Iannetta P.M."/>
            <person name="James E.K."/>
        </authorList>
    </citation>
    <scope>NUCLEOTIDE SEQUENCE [LARGE SCALE GENOMIC DNA]</scope>
    <source>
        <strain evidence="4 5">JHI944</strain>
    </source>
</reference>
<evidence type="ECO:0000259" key="3">
    <source>
        <dbReference type="Pfam" id="PF02342"/>
    </source>
</evidence>
<comment type="caution">
    <text evidence="4">The sequence shown here is derived from an EMBL/GenBank/DDBJ whole genome shotgun (WGS) entry which is preliminary data.</text>
</comment>
<name>A0A6P0DGV5_RHILE</name>
<dbReference type="EMBL" id="WXXP01000010">
    <property type="protein sequence ID" value="NEK52198.1"/>
    <property type="molecule type" value="Genomic_DNA"/>
</dbReference>
<dbReference type="PANTHER" id="PTHR32097:SF4">
    <property type="entry name" value="GENERAL STRESS PROTEIN 16U"/>
    <property type="match status" value="1"/>
</dbReference>
<sequence length="194" mass="20530">MPVSLSKGGNVSLSKEAPGLKNLLVGLGWKPRTTDGAAFDLDVSVFIVNENGKVRSDADFVFYNNKVGDNGAVEHTGDNRTGEGDGDDEGVKIDLSKVSADVKRLIFSVTIHEADSRGQNFGQVGDAYIRTVNSDGNAEIARYDLSEDASTETAMVFGEVYRGSSADDWKMKAVGQGYAGGLARLAADFGVNLA</sequence>
<gene>
    <name evidence="4" type="ORF">GUK36_22490</name>
</gene>
<evidence type="ECO:0000313" key="4">
    <source>
        <dbReference type="EMBL" id="NEK52198.1"/>
    </source>
</evidence>
<dbReference type="PANTHER" id="PTHR32097">
    <property type="entry name" value="CAMP-BINDING PROTEIN 1-RELATED"/>
    <property type="match status" value="1"/>
</dbReference>
<dbReference type="Pfam" id="PF02342">
    <property type="entry name" value="TerD"/>
    <property type="match status" value="1"/>
</dbReference>
<dbReference type="InterPro" id="IPR051324">
    <property type="entry name" value="Stress/Tellurium_Resist"/>
</dbReference>
<dbReference type="RefSeq" id="WP_164000008.1">
    <property type="nucleotide sequence ID" value="NZ_WXXP01000010.1"/>
</dbReference>
<evidence type="ECO:0000256" key="2">
    <source>
        <dbReference type="ARBA" id="ARBA00022686"/>
    </source>
</evidence>